<comment type="function">
    <text evidence="1">Core subunit of the mitochondrial membrane respiratory chain NADH dehydrogenase (Complex I) that is believed to belong to the minimal assembly required for catalysis. Complex I functions in the transfer of electrons from NADH to the respiratory chain. The immediate electron acceptor for the enzyme is believed to be ubiquinone.</text>
</comment>
<comment type="caution">
    <text evidence="6">The sequence shown here is derived from an EMBL/GenBank/DDBJ whole genome shotgun (WGS) entry which is preliminary data.</text>
</comment>
<keyword evidence="4" id="KW-0472">Membrane</keyword>
<dbReference type="InterPro" id="IPR001750">
    <property type="entry name" value="ND/Mrp_TM"/>
</dbReference>
<dbReference type="EC" id="7.1.1.2" evidence="2"/>
<feature type="non-terminal residue" evidence="6">
    <location>
        <position position="1"/>
    </location>
</feature>
<dbReference type="Proteomes" id="UP001233999">
    <property type="component" value="Unassembled WGS sequence"/>
</dbReference>
<evidence type="ECO:0000256" key="1">
    <source>
        <dbReference type="ARBA" id="ARBA00003257"/>
    </source>
</evidence>
<sequence length="125" mass="14183">ATMVEPQLPTTAHVEAPVRGSIILAGILLKLGGYGLLRVYSLLIKIDIVLVYKVWTRIGVFRNYGQCIMSMSQVLHKKLINYTIIITPRCIEGSSSYQVEYELVLNHCFNNNDSCMLEKLCYQEI</sequence>
<keyword evidence="7" id="KW-1185">Reference proteome</keyword>
<dbReference type="Pfam" id="PF00361">
    <property type="entry name" value="Proton_antipo_M"/>
    <property type="match status" value="1"/>
</dbReference>
<evidence type="ECO:0000256" key="4">
    <source>
        <dbReference type="SAM" id="Phobius"/>
    </source>
</evidence>
<accession>A0AAD8EJ75</accession>
<reference evidence="6" key="1">
    <citation type="journal article" date="2023" name="IScience">
        <title>Live-bearing cockroach genome reveals convergent evolutionary mechanisms linked to viviparity in insects and beyond.</title>
        <authorList>
            <person name="Fouks B."/>
            <person name="Harrison M.C."/>
            <person name="Mikhailova A.A."/>
            <person name="Marchal E."/>
            <person name="English S."/>
            <person name="Carruthers M."/>
            <person name="Jennings E.C."/>
            <person name="Chiamaka E.L."/>
            <person name="Frigard R.A."/>
            <person name="Pippel M."/>
            <person name="Attardo G.M."/>
            <person name="Benoit J.B."/>
            <person name="Bornberg-Bauer E."/>
            <person name="Tobe S.S."/>
        </authorList>
    </citation>
    <scope>NUCLEOTIDE SEQUENCE</scope>
    <source>
        <strain evidence="6">Stay&amp;Tobe</strain>
    </source>
</reference>
<evidence type="ECO:0000256" key="3">
    <source>
        <dbReference type="ARBA" id="ARBA00049551"/>
    </source>
</evidence>
<reference evidence="6" key="2">
    <citation type="submission" date="2023-05" db="EMBL/GenBank/DDBJ databases">
        <authorList>
            <person name="Fouks B."/>
        </authorList>
    </citation>
    <scope>NUCLEOTIDE SEQUENCE</scope>
    <source>
        <strain evidence="6">Stay&amp;Tobe</strain>
        <tissue evidence="6">Testes</tissue>
    </source>
</reference>
<name>A0AAD8EJ75_DIPPU</name>
<evidence type="ECO:0000313" key="6">
    <source>
        <dbReference type="EMBL" id="KAJ9592151.1"/>
    </source>
</evidence>
<organism evidence="6 7">
    <name type="scientific">Diploptera punctata</name>
    <name type="common">Pacific beetle cockroach</name>
    <dbReference type="NCBI Taxonomy" id="6984"/>
    <lineage>
        <taxon>Eukaryota</taxon>
        <taxon>Metazoa</taxon>
        <taxon>Ecdysozoa</taxon>
        <taxon>Arthropoda</taxon>
        <taxon>Hexapoda</taxon>
        <taxon>Insecta</taxon>
        <taxon>Pterygota</taxon>
        <taxon>Neoptera</taxon>
        <taxon>Polyneoptera</taxon>
        <taxon>Dictyoptera</taxon>
        <taxon>Blattodea</taxon>
        <taxon>Blaberoidea</taxon>
        <taxon>Blaberidae</taxon>
        <taxon>Diplopterinae</taxon>
        <taxon>Diploptera</taxon>
    </lineage>
</organism>
<evidence type="ECO:0000256" key="2">
    <source>
        <dbReference type="ARBA" id="ARBA00012944"/>
    </source>
</evidence>
<evidence type="ECO:0000313" key="7">
    <source>
        <dbReference type="Proteomes" id="UP001233999"/>
    </source>
</evidence>
<keyword evidence="4" id="KW-1133">Transmembrane helix</keyword>
<feature type="non-terminal residue" evidence="6">
    <location>
        <position position="125"/>
    </location>
</feature>
<evidence type="ECO:0000259" key="5">
    <source>
        <dbReference type="Pfam" id="PF00361"/>
    </source>
</evidence>
<dbReference type="GO" id="GO:0008137">
    <property type="term" value="F:NADH dehydrogenase (ubiquinone) activity"/>
    <property type="evidence" value="ECO:0007669"/>
    <property type="project" value="UniProtKB-EC"/>
</dbReference>
<gene>
    <name evidence="6" type="ORF">L9F63_001267</name>
</gene>
<dbReference type="EMBL" id="JASPKZ010003844">
    <property type="protein sequence ID" value="KAJ9592151.1"/>
    <property type="molecule type" value="Genomic_DNA"/>
</dbReference>
<proteinExistence type="predicted"/>
<feature type="transmembrane region" description="Helical" evidence="4">
    <location>
        <begin position="20"/>
        <end position="37"/>
    </location>
</feature>
<comment type="catalytic activity">
    <reaction evidence="3">
        <text>a ubiquinone + NADH + 5 H(+)(in) = a ubiquinol + NAD(+) + 4 H(+)(out)</text>
        <dbReference type="Rhea" id="RHEA:29091"/>
        <dbReference type="Rhea" id="RHEA-COMP:9565"/>
        <dbReference type="Rhea" id="RHEA-COMP:9566"/>
        <dbReference type="ChEBI" id="CHEBI:15378"/>
        <dbReference type="ChEBI" id="CHEBI:16389"/>
        <dbReference type="ChEBI" id="CHEBI:17976"/>
        <dbReference type="ChEBI" id="CHEBI:57540"/>
        <dbReference type="ChEBI" id="CHEBI:57945"/>
        <dbReference type="EC" id="7.1.1.2"/>
    </reaction>
</comment>
<keyword evidence="4" id="KW-0812">Transmembrane</keyword>
<dbReference type="AlphaFoldDB" id="A0AAD8EJ75"/>
<protein>
    <recommendedName>
        <fullName evidence="2">NADH:ubiquinone reductase (H(+)-translocating)</fullName>
        <ecNumber evidence="2">7.1.1.2</ecNumber>
    </recommendedName>
</protein>
<feature type="domain" description="NADH:quinone oxidoreductase/Mrp antiporter transmembrane" evidence="5">
    <location>
        <begin position="11"/>
        <end position="82"/>
    </location>
</feature>